<evidence type="ECO:0000256" key="8">
    <source>
        <dbReference type="ARBA" id="ARBA00023180"/>
    </source>
</evidence>
<keyword evidence="4" id="KW-0732">Signal</keyword>
<feature type="domain" description="CUB" evidence="12">
    <location>
        <begin position="1424"/>
        <end position="1540"/>
    </location>
</feature>
<feature type="disulfide bond" evidence="9">
    <location>
        <begin position="723"/>
        <end position="750"/>
    </location>
</feature>
<evidence type="ECO:0000313" key="14">
    <source>
        <dbReference type="EMBL" id="CAD7637475.1"/>
    </source>
</evidence>
<dbReference type="Gene3D" id="2.10.25.10">
    <property type="entry name" value="Laminin"/>
    <property type="match status" value="6"/>
</dbReference>
<evidence type="ECO:0000256" key="6">
    <source>
        <dbReference type="ARBA" id="ARBA00023136"/>
    </source>
</evidence>
<feature type="domain" description="EGF-like" evidence="13">
    <location>
        <begin position="644"/>
        <end position="679"/>
    </location>
</feature>
<reference evidence="14" key="1">
    <citation type="submission" date="2020-11" db="EMBL/GenBank/DDBJ databases">
        <authorList>
            <person name="Tran Van P."/>
        </authorList>
    </citation>
    <scope>NUCLEOTIDE SEQUENCE</scope>
</reference>
<dbReference type="PROSITE" id="PS00022">
    <property type="entry name" value="EGF_1"/>
    <property type="match status" value="4"/>
</dbReference>
<dbReference type="SMART" id="SM00181">
    <property type="entry name" value="EGF"/>
    <property type="match status" value="8"/>
</dbReference>
<feature type="disulfide bond" evidence="10">
    <location>
        <begin position="443"/>
        <end position="452"/>
    </location>
</feature>
<evidence type="ECO:0000256" key="2">
    <source>
        <dbReference type="ARBA" id="ARBA00022475"/>
    </source>
</evidence>
<feature type="domain" description="CUB" evidence="12">
    <location>
        <begin position="1074"/>
        <end position="1187"/>
    </location>
</feature>
<dbReference type="FunFam" id="2.60.120.290:FF:000013">
    <property type="entry name" value="Membrane frizzled-related protein"/>
    <property type="match status" value="7"/>
</dbReference>
<keyword evidence="3 10" id="KW-0245">EGF-like domain</keyword>
<feature type="domain" description="CUB" evidence="12">
    <location>
        <begin position="2463"/>
        <end position="2581"/>
    </location>
</feature>
<dbReference type="CDD" id="cd22201">
    <property type="entry name" value="cubilin_NTD"/>
    <property type="match status" value="1"/>
</dbReference>
<protein>
    <recommendedName>
        <fullName evidence="16">Cubilin</fullName>
    </recommendedName>
</protein>
<feature type="disulfide bond" evidence="9">
    <location>
        <begin position="1542"/>
        <end position="1569"/>
    </location>
</feature>
<dbReference type="SUPFAM" id="SSF57196">
    <property type="entry name" value="EGF/Laminin"/>
    <property type="match status" value="4"/>
</dbReference>
<dbReference type="EMBL" id="CAJPVJ010000090">
    <property type="protein sequence ID" value="CAG2160613.1"/>
    <property type="molecule type" value="Genomic_DNA"/>
</dbReference>
<feature type="disulfide bond" evidence="9">
    <location>
        <begin position="842"/>
        <end position="869"/>
    </location>
</feature>
<dbReference type="FunFam" id="2.10.25.10:FF:000143">
    <property type="entry name" value="Protein crumbs 1"/>
    <property type="match status" value="2"/>
</dbReference>
<feature type="domain" description="CUB" evidence="12">
    <location>
        <begin position="1774"/>
        <end position="1876"/>
    </location>
</feature>
<feature type="domain" description="CUB" evidence="12">
    <location>
        <begin position="3146"/>
        <end position="3261"/>
    </location>
</feature>
<dbReference type="InterPro" id="IPR049883">
    <property type="entry name" value="NOTCH1_EGF-like"/>
</dbReference>
<feature type="domain" description="CUB" evidence="12">
    <location>
        <begin position="2849"/>
        <end position="3031"/>
    </location>
</feature>
<feature type="domain" description="CUB" evidence="12">
    <location>
        <begin position="723"/>
        <end position="838"/>
    </location>
</feature>
<dbReference type="SUPFAM" id="SSF49854">
    <property type="entry name" value="Spermadhesin, CUB domain"/>
    <property type="match status" value="36"/>
</dbReference>
<proteinExistence type="predicted"/>
<dbReference type="CDD" id="cd00054">
    <property type="entry name" value="EGF_CA"/>
    <property type="match status" value="5"/>
</dbReference>
<keyword evidence="8" id="KW-0325">Glycoprotein</keyword>
<evidence type="ECO:0000259" key="12">
    <source>
        <dbReference type="PROSITE" id="PS01180"/>
    </source>
</evidence>
<feature type="domain" description="EGF-like" evidence="13">
    <location>
        <begin position="681"/>
        <end position="717"/>
    </location>
</feature>
<dbReference type="PROSITE" id="PS50026">
    <property type="entry name" value="EGF_3"/>
    <property type="match status" value="4"/>
</dbReference>
<feature type="domain" description="CUB" evidence="12">
    <location>
        <begin position="3032"/>
        <end position="3144"/>
    </location>
</feature>
<dbReference type="FunFam" id="2.10.25.10:FF:000260">
    <property type="entry name" value="Notch receptor 4"/>
    <property type="match status" value="1"/>
</dbReference>
<feature type="domain" description="CUB" evidence="12">
    <location>
        <begin position="1881"/>
        <end position="1983"/>
    </location>
</feature>
<evidence type="ECO:0000256" key="4">
    <source>
        <dbReference type="ARBA" id="ARBA00022729"/>
    </source>
</evidence>
<dbReference type="InterPro" id="IPR000859">
    <property type="entry name" value="CUB_dom"/>
</dbReference>
<feature type="disulfide bond" evidence="9">
    <location>
        <begin position="2718"/>
        <end position="2745"/>
    </location>
</feature>
<comment type="caution">
    <text evidence="10">Lacks conserved residue(s) required for the propagation of feature annotation.</text>
</comment>
<dbReference type="Pfam" id="PF00431">
    <property type="entry name" value="CUB"/>
    <property type="match status" value="36"/>
</dbReference>
<feature type="domain" description="CUB" evidence="12">
    <location>
        <begin position="1660"/>
        <end position="1773"/>
    </location>
</feature>
<feature type="disulfide bond" evidence="10">
    <location>
        <begin position="669"/>
        <end position="678"/>
    </location>
</feature>
<feature type="domain" description="CUB" evidence="12">
    <location>
        <begin position="842"/>
        <end position="955"/>
    </location>
</feature>
<feature type="disulfide bond" evidence="10">
    <location>
        <begin position="400"/>
        <end position="409"/>
    </location>
</feature>
<dbReference type="FunFam" id="2.10.25.10:FF:000429">
    <property type="entry name" value="Cubilin"/>
    <property type="match status" value="1"/>
</dbReference>
<dbReference type="CDD" id="cd00041">
    <property type="entry name" value="CUB"/>
    <property type="match status" value="31"/>
</dbReference>
<evidence type="ECO:0000256" key="9">
    <source>
        <dbReference type="PROSITE-ProRule" id="PRU00059"/>
    </source>
</evidence>
<feature type="domain" description="CUB" evidence="12">
    <location>
        <begin position="3837"/>
        <end position="3966"/>
    </location>
</feature>
<keyword evidence="6" id="KW-0472">Membrane</keyword>
<dbReference type="Gene3D" id="2.60.120.290">
    <property type="entry name" value="Spermadhesin, CUB domain"/>
    <property type="match status" value="36"/>
</dbReference>
<evidence type="ECO:0000256" key="3">
    <source>
        <dbReference type="ARBA" id="ARBA00022536"/>
    </source>
</evidence>
<dbReference type="Pfam" id="PF00008">
    <property type="entry name" value="EGF"/>
    <property type="match status" value="3"/>
</dbReference>
<keyword evidence="15" id="KW-1185">Reference proteome</keyword>
<feature type="domain" description="CUB" evidence="12">
    <location>
        <begin position="2350"/>
        <end position="2459"/>
    </location>
</feature>
<feature type="disulfide bond" evidence="10">
    <location>
        <begin position="648"/>
        <end position="658"/>
    </location>
</feature>
<feature type="domain" description="CUB" evidence="12">
    <location>
        <begin position="4624"/>
        <end position="4738"/>
    </location>
</feature>
<sequence>MWSVKIPKEFLDRKHLISNKAYKKLIREEKKRQLAEEYLRGYGIANVDQLLQKFLPKPLVLEEEVLITHRDVGIDCTLECHRKDLVFEAIVDGVRDADDERRDEELGAEERRNRVVEGEGEEGCKSWTHLALCNQLKATFGALKHELKRSRREERFWRKRLKSVEKKFERSVKSVKRRRWCVVCRGVANKQYKCCAKGYYCGFVHRLGHKLHFIDCQNKKPKKTMKAFVRQPFRRMRGKPKIVVRDGHIIFETARNKNITFRSNGGGRITVDGQDMTRIAELAKGASLDANPITGSKVTQMQESLDQLKTQYSNLVNTVVEMRVQQTAFNDSTNKINQILGTGSNALSPATVRRALRKIQRIDSSLNRLTQLLEKDECASNPCRNGGTCIDTYNGFICKCPSTWEGVTCETDVNECLRFVGTELGCQNEATCENTPGSYRCNCKANWYGIHCTEQHDDCSSASNEALCGHGTCLNQQRHIAGLPNYRCICDQGWTFNANSPACVVDIDECTDKRPHCSANPPVTCINLPGTFYCGPCPPGFTGNGYYCHDINECETNNGGCSQSPRVQCVNTVGSRICSSCPPGYNGNGITCEFVGTCRMNNGGCHPSAQCFENMAISSAFRECRCPAGYVGSGVGPNGCVAQSGTNCNSSPCVHGSCITSGNTFSCICSQGYTGTLCDQEINECLPNPCQNGGTCTDQQNGFLCVCTDRWQGNTCSDPRQTCGGALNAEAGSLSFPSDIYTSYPNRVSCAWIMTTTVGKVLNVTFRSFNVESTVDCSYDFLQIHDGPNAGAHNLGRFCGNNLPKGGNIITTHHQMYLWFKSDHSVTHEGFRLEWNTTDPVCGGELAEKEYGSFNSPGYPGKYAHNRDCYWLVRVPLGKRIQFHFATLQIETHPDCGYDYLEVFDGQRDADALLGKFCNSSTPPPLISSGSYALMHFHSDDSMTDNGFHITYASVPGIPGCGGTLTAEKGSLSSPNFPDKYENNVNCDWIIRVHPLERIEIKFTIFDLEHHSKCNYDYLEVREGDNSEAPLINRLCGQDMPRPVVSKANKLWIKFRADSSFTGQGFRAEYSTVCGGLYTGVFTQNHGSIATPNHPNFYPHSSNCSWLIRTDVGFVIRLTFTVFALEDHRTCRYDYVEVRDSNYALIGRYCGSRLPPALTSTGNQLFVVFKSDRRRAQEGFAAAYSFLDVTHSCGGNFFTDSGTIRSPGYPNVNYPPQRDCVWLLEVDNGRQIVLNVTHFELEGGSGCRYDYLEIRNGREERSPLIGNFCGQTIPQTITSHGHVLYLRFKSDGSMSAKGFEITYDSGTTGCGGILTTQSGSIESPGYPQPYGHNAECVWLISVSKGSTIALTMPDIDIEAHSVCRFDYLEVFDGNTDRSPSLGKYCNTRLIPHFIQSKSNVLYLKFKTDTSETGRGFRVNYRINCTNTVSGYRGVIESPNYPEVYNHNANCTWRIKAPRGNNITIAFSRLFIEPDLNCQFDYLKVSNYNPDNNNLTQIAKYCGTGNQLPAPFNTTSSDAIINFVSDSSVAHIGFRLEWVSVGCGGDFINKLSGEITSPNYPNGYPHNTECLWHIQASSGFAIQLTLQTFDVEGDSGCNFDYMDIYGGPDETSPLLLHQCHRLSDPKTYTSMGQSMTIKFRTDWSVRGRGFMATFQVIGGSCSGRFTTETGTITSPNHPINFDPRDDCEYNIEVKGLHDIELTIEDLDIQSDINCTEAYLAVFDGSPSEPLLAKYCGSVVPTVNTVRSTGNKVYMRMKGNGVKSGKGFKISYKTKCGGRKVLNANEVGELTSPNFPHHSIVNINCHWTLIASKPEEHITLTFTRIDITESQNCDLHYVEVRDGDSGGGTDLAASPLIGKYCGERIPAPITSQGNSLYITNSFCGGRKVLNSNEVGELTSPNFPHHSVVNINCHWTLIASKPEEHITLTFTRIDITESQNCDLHYVEVRDGDSGGGTDLAASPLIGKYCGERIPAPITSQGNSLYITNSFGLFRATFATSTSVCGGDITSQEGIFQSPDYPNSYPLESECIWIIRSAPGNRVTFNFMSFNLEESEYCNTDYVELRERESSGPLLGRYCGRQVPTLNFTSTHVLWVKFRSDQSGTAPGFQASYALEHGIDVIGSTGEIASPGYPHDVRPQDAVFSWTITVPPNKYISITFTELALSSSSGTCSSYVAVMDGIGEGAPELGRYCGYTAPDAVVGMPGKFFLVWNAVNETVAISLKKPLVTSTSNTSFDIMLNKNATYRLTSPGYPNGYGNRLNYNWTFQTIQSYHFKINITNFNLGGSNRSCYYDRVQLLVPRNRLASIWATNKTICGRYSGSIELPKLHIMRINFLTDWYYNSTGFDMTIYPACGGLLYGSSGYISTDDIANEIQCEWTIIVRHDRTIQLTFESINIADNSNCQYSYLMLKNGGRKWSPPLGGGRYCGRTIPTIPESSSNLIRVEFYARRDLHADFRLRYNEVSVGCGDYITLTQTNRSIEIMSPNYPQLPPHRLECDWVIMSPTNTNIRFDFVFHQNPSWRCNKTLEFVEIRDGGTAVSTLIDKYCVPPSLANTIRSSGNYMFIRFVTSNSEQLVNFKAKIEISDCGGTYVVPYFQELRDYVEFREESPTGELIGRYCGLPQVLPSYCMWYMFAPAGRSLKLTFLDYNLKVDPRNASICLDRMKINKGSYSSSQYTPPCGTTLPEPIQTQSHVLLLSLYSSSLAAREGFKLEYSADEEEVCGGLLSGSSGSISSYRFGESNFTDQIDCVWDIDVPSDSPNYTVAFSFDVFEIPETPSCRNSSLRFEYFNNRYRYFYHFYNNFCGNKTKDGKKFEFFAPNKEQNSYGFPKLFLTTNYSNGFRGISGKYFIQECGGFVFNPDGEYTSPNYPQSFPIDSYCVWDFWVDWGQQMRITFTDFNLGTDCERDYVQVSQGYWADSPTTDKYCGNTRSAKFYMQAFHLVPTPPEYYLGYRVYHVNFTFVDRFDIEKTDNCDNDYILFEEQLTTDDNNWSQIGKYCGHDRPTQFKSRTNKVRVTFHTNDNVNGDGFKLLYQIACGEVYTAPTGVLMSPNYPNNYNNFIRCEYLILRGPKDYIRLEFEDDFNVEFNRECYWDAVDIYLGNSTSATHQGKYCGIEKPPVTISNSALLVTFKTDSSFVTKGFKASYSVTSCGGNYTDDSGEIYNPPYANYRSMNCIWLITVSDNRVIELTFSKISFTNSYNCYYDKIEIRDGVNSTAPLIGKYCDTIRDTGAIVKSTGNQLWVYFRLSGYYTAQVDNGFRFGYRATLGEDQGCGGVFHNVTQGYIESPDIDNDGKYELDLNCWYHFIMPEDKVVKFTFEKMDLEDSPANGTKCAFDFIEVRDGLSHKSPLIDRYCGTTLPNPIIGFNYPNGYPSGLRCKWHFTFDRWTFRYWSITIRIKFNDLDINCNNNDYIEFTADTYTTHRIEPYRMCGIKAPPAIVSKRGLWMTFVTNTVPAVNHKGFSLNYTFSACNQTYSDDSGLIMNTRYPDYTDTYPYRRYCRMNITAKVGSTIALYFNDFRIYTPENRLGCPYGNMTVRDGIDANSPTLKTLCGNSVPDPIFSTGNKVSIDLLGYSSKFFISYTTTSAGRGCGGNLTSFNGTFTSPLYPMPYNRSTECKWFVHSFGLHSLTLTFTDFSLSSTIGCQTNYVEVYEGTQDIPTNRLTRICGDDNPSSIRSEGNVLLVKLVTHTNNTGTGFRARFHFNSLGKGFKLSVKTSYTRCGATIDNAVNKGIITSPNFPDGVQDGSYCMWYMFAPVGRSLKLTFLDYNLKVDPRNASICLDRIKINKGSYHSSQYTPPCGTTLPEPIQTQSHVLLLNLYSASLAAREGFKLEYSADEEEVCGGLLSGSSGSISSYRFGESNFTDQIDCVWDVDVPSDSPNYTVAFSFDVFEIPETPSCTNSSLRFEYFNNRYRYFYYFYNNFCGNKTKDGKKFEFFAPNKEQNSFGFPKLFLTTNYSNGFRGISGKYFIQECGGFVFNPDGEYTSPNYPQSYPIDSYCVWDFRVDWGQQMRITFTDFNLGTDCERDYVQVSQGYWADSPTTDKYCGNTVPPEIHSTVNKMKVVFKGTASSSGIARRFKMYVRKVEHGCGGLMMNPMAHIQSLNYGQRYDNNVECIWTIQMPVSYHVNFTFVDRFDIEKTDNCDNDYILFEEQLTTDDNNWSQIGKYCGHDRPTQFKSRTNKVRVTFHTNDNVNGDGFKLLYQIACGVDIYLGNSTSATHQGKYCGIEKPPVTISNSALLVTFKTDSSFVTKGFKASYSVTSCGGNYTDDSGEIYNPPYANYRSMNCIWLITVSDNRVIELTFSKISFTNSYNCYYDKIEIRDGVNSTAPLIGKYCDTIRDTGAIVKSTGNQLWVYFRLSGYYTAQVDNGFRFGYRATLGEDQGCGGVFHNVTQGYIESPDIDNDGKYELDLNCWYHFIMPEDKVVKFTFEKMDLEDSPANGTKCAFDFIEVRDGLSHKSPLIDRYCGTTLPNPIIGSSNKLVLQFFSDSREVKTGFKVKYESIDRICGGFLNATNVTQMLSSVNYPNGYPSGLRCKWHFTFDRRIYSYWSITIRIKFNDLDINCNNNDYIEFTADTYTTHRIEPYRMCGIKAPPAIVSKRGLWMTFVTNTVPAVNHKGFSLNYTFSACNQTYSDDSGLIINTRYPDYTYAYSYTRLCRMNITAKVGSTIALYFNDFRIYASESRMGCPYGNMTVRDGIDANSPTLKTLCGNSVPDPIFSTGNKVSIDLLGYSSKFFISYTTTSAGRGCGGNLTSFNGTFTSPLYPMPYNGSTECKWFVHSFGLHSLTLTFTDFSLSSTIGCQTNYVEVYEGTQDIPTNRLTRICGDDNPSSIRSEGNVLLVKLVTHTNNTGPGFRARFHFNSLGAYK</sequence>
<feature type="domain" description="CUB" evidence="12">
    <location>
        <begin position="2243"/>
        <end position="2349"/>
    </location>
</feature>
<dbReference type="PROSITE" id="PS00010">
    <property type="entry name" value="ASX_HYDROXYL"/>
    <property type="match status" value="3"/>
</dbReference>
<dbReference type="Proteomes" id="UP000728032">
    <property type="component" value="Unassembled WGS sequence"/>
</dbReference>
<feature type="domain" description="EGF-like" evidence="13">
    <location>
        <begin position="412"/>
        <end position="453"/>
    </location>
</feature>
<evidence type="ECO:0008006" key="16">
    <source>
        <dbReference type="Google" id="ProtNLM"/>
    </source>
</evidence>
<evidence type="ECO:0000259" key="13">
    <source>
        <dbReference type="PROSITE" id="PS50026"/>
    </source>
</evidence>
<feature type="disulfide bond" evidence="9">
    <location>
        <begin position="1193"/>
        <end position="1220"/>
    </location>
</feature>
<evidence type="ECO:0000256" key="11">
    <source>
        <dbReference type="SAM" id="Coils"/>
    </source>
</evidence>
<keyword evidence="5" id="KW-0677">Repeat</keyword>
<feature type="domain" description="CUB" evidence="12">
    <location>
        <begin position="1193"/>
        <end position="1306"/>
    </location>
</feature>
<dbReference type="InterPro" id="IPR000742">
    <property type="entry name" value="EGF"/>
</dbReference>
<feature type="domain" description="CUB" evidence="12">
    <location>
        <begin position="961"/>
        <end position="1073"/>
    </location>
</feature>
<dbReference type="PANTHER" id="PTHR24251:SF37">
    <property type="entry name" value="CUB DOMAIN-CONTAINING PROTEIN"/>
    <property type="match status" value="1"/>
</dbReference>
<evidence type="ECO:0000256" key="1">
    <source>
        <dbReference type="ARBA" id="ARBA00004236"/>
    </source>
</evidence>
<dbReference type="InterPro" id="IPR000152">
    <property type="entry name" value="EGF-type_Asp/Asn_hydroxyl_site"/>
</dbReference>
<dbReference type="InterPro" id="IPR009030">
    <property type="entry name" value="Growth_fac_rcpt_cys_sf"/>
</dbReference>
<feature type="domain" description="CUB" evidence="12">
    <location>
        <begin position="4744"/>
        <end position="4857"/>
    </location>
</feature>
<keyword evidence="2" id="KW-1003">Cell membrane</keyword>
<accession>A0A7R9Q9I0</accession>
<dbReference type="InterPro" id="IPR018097">
    <property type="entry name" value="EGF_Ca-bd_CS"/>
</dbReference>
<feature type="coiled-coil region" evidence="11">
    <location>
        <begin position="133"/>
        <end position="167"/>
    </location>
</feature>
<evidence type="ECO:0000256" key="5">
    <source>
        <dbReference type="ARBA" id="ARBA00022737"/>
    </source>
</evidence>
<feature type="domain" description="CUB" evidence="12">
    <location>
        <begin position="4503"/>
        <end position="4622"/>
    </location>
</feature>
<feature type="domain" description="CUB" evidence="12">
    <location>
        <begin position="2001"/>
        <end position="2112"/>
    </location>
</feature>
<dbReference type="PANTHER" id="PTHR24251">
    <property type="entry name" value="OVOCHYMASE-RELATED"/>
    <property type="match status" value="1"/>
</dbReference>
<feature type="disulfide bond" evidence="9">
    <location>
        <begin position="3837"/>
        <end position="3864"/>
    </location>
</feature>
<dbReference type="SMART" id="SM00179">
    <property type="entry name" value="EGF_CA"/>
    <property type="match status" value="7"/>
</dbReference>
<feature type="domain" description="CUB" evidence="12">
    <location>
        <begin position="3586"/>
        <end position="3699"/>
    </location>
</feature>
<feature type="domain" description="EGF-like" evidence="13">
    <location>
        <begin position="374"/>
        <end position="410"/>
    </location>
</feature>
<feature type="domain" description="CUB" evidence="12">
    <location>
        <begin position="2583"/>
        <end position="2713"/>
    </location>
</feature>
<dbReference type="PROSITE" id="PS01187">
    <property type="entry name" value="EGF_CA"/>
    <property type="match status" value="2"/>
</dbReference>
<feature type="domain" description="CUB" evidence="12">
    <location>
        <begin position="3716"/>
        <end position="3832"/>
    </location>
</feature>
<feature type="domain" description="CUB" evidence="12">
    <location>
        <begin position="3466"/>
        <end position="3580"/>
    </location>
</feature>
<dbReference type="InterPro" id="IPR001881">
    <property type="entry name" value="EGF-like_Ca-bd_dom"/>
</dbReference>
<dbReference type="OrthoDB" id="6512949at2759"/>
<dbReference type="PROSITE" id="PS01186">
    <property type="entry name" value="EGF_2"/>
    <property type="match status" value="2"/>
</dbReference>
<comment type="subcellular location">
    <subcellularLocation>
        <location evidence="1">Cell membrane</location>
    </subcellularLocation>
</comment>
<dbReference type="Pfam" id="PF07645">
    <property type="entry name" value="EGF_CA"/>
    <property type="match status" value="3"/>
</dbReference>
<dbReference type="SMART" id="SM00042">
    <property type="entry name" value="CUB"/>
    <property type="match status" value="33"/>
</dbReference>
<dbReference type="FunFam" id="2.60.120.290:FF:000003">
    <property type="entry name" value="Neuropilin"/>
    <property type="match status" value="1"/>
</dbReference>
<dbReference type="FunFam" id="2.60.120.290:FF:000005">
    <property type="entry name" value="Procollagen C-endopeptidase enhancer 1"/>
    <property type="match status" value="7"/>
</dbReference>
<evidence type="ECO:0000256" key="7">
    <source>
        <dbReference type="ARBA" id="ARBA00023157"/>
    </source>
</evidence>
<dbReference type="GO" id="GO:0005509">
    <property type="term" value="F:calcium ion binding"/>
    <property type="evidence" value="ECO:0007669"/>
    <property type="project" value="InterPro"/>
</dbReference>
<keyword evidence="11" id="KW-0175">Coiled coil</keyword>
<evidence type="ECO:0000313" key="15">
    <source>
        <dbReference type="Proteomes" id="UP000728032"/>
    </source>
</evidence>
<dbReference type="FunFam" id="2.60.120.290:FF:000060">
    <property type="entry name" value="Cubilin homolog"/>
    <property type="match status" value="1"/>
</dbReference>
<feature type="domain" description="CUB" evidence="12">
    <location>
        <begin position="4084"/>
        <end position="4200"/>
    </location>
</feature>
<feature type="coiled-coil region" evidence="11">
    <location>
        <begin position="298"/>
        <end position="325"/>
    </location>
</feature>
<feature type="domain" description="CUB" evidence="12">
    <location>
        <begin position="4258"/>
        <end position="4373"/>
    </location>
</feature>
<keyword evidence="7 10" id="KW-1015">Disulfide bond</keyword>
<feature type="domain" description="CUB" evidence="12">
    <location>
        <begin position="1310"/>
        <end position="1423"/>
    </location>
</feature>
<feature type="domain" description="CUB" evidence="12">
    <location>
        <begin position="4203"/>
        <end position="4256"/>
    </location>
</feature>
<dbReference type="PROSITE" id="PS01180">
    <property type="entry name" value="CUB"/>
    <property type="match status" value="34"/>
</dbReference>
<organism evidence="14">
    <name type="scientific">Oppiella nova</name>
    <dbReference type="NCBI Taxonomy" id="334625"/>
    <lineage>
        <taxon>Eukaryota</taxon>
        <taxon>Metazoa</taxon>
        <taxon>Ecdysozoa</taxon>
        <taxon>Arthropoda</taxon>
        <taxon>Chelicerata</taxon>
        <taxon>Arachnida</taxon>
        <taxon>Acari</taxon>
        <taxon>Acariformes</taxon>
        <taxon>Sarcoptiformes</taxon>
        <taxon>Oribatida</taxon>
        <taxon>Brachypylina</taxon>
        <taxon>Oppioidea</taxon>
        <taxon>Oppiidae</taxon>
        <taxon>Oppiella</taxon>
    </lineage>
</organism>
<feature type="disulfide bond" evidence="10">
    <location>
        <begin position="707"/>
        <end position="716"/>
    </location>
</feature>
<name>A0A7R9Q9I0_9ACAR</name>
<feature type="domain" description="CUB" evidence="12">
    <location>
        <begin position="4380"/>
        <end position="4499"/>
    </location>
</feature>
<gene>
    <name evidence="14" type="ORF">ONB1V03_LOCUS833</name>
</gene>
<dbReference type="EMBL" id="OC914915">
    <property type="protein sequence ID" value="CAD7637475.1"/>
    <property type="molecule type" value="Genomic_DNA"/>
</dbReference>
<feature type="domain" description="CUB" evidence="12">
    <location>
        <begin position="3268"/>
        <end position="3417"/>
    </location>
</feature>
<feature type="domain" description="CUB" evidence="12">
    <location>
        <begin position="3968"/>
        <end position="4080"/>
    </location>
</feature>
<evidence type="ECO:0000256" key="10">
    <source>
        <dbReference type="PROSITE-ProRule" id="PRU00076"/>
    </source>
</evidence>
<dbReference type="InterPro" id="IPR035914">
    <property type="entry name" value="Sperma_CUB_dom_sf"/>
</dbReference>
<dbReference type="SUPFAM" id="SSF57184">
    <property type="entry name" value="Growth factor receptor domain"/>
    <property type="match status" value="1"/>
</dbReference>
<dbReference type="GO" id="GO:0005886">
    <property type="term" value="C:plasma membrane"/>
    <property type="evidence" value="ECO:0007669"/>
    <property type="project" value="UniProtKB-SubCell"/>
</dbReference>
<feature type="domain" description="CUB" evidence="12">
    <location>
        <begin position="2718"/>
        <end position="2847"/>
    </location>
</feature>
<feature type="domain" description="CUB" evidence="12">
    <location>
        <begin position="1542"/>
        <end position="1656"/>
    </location>
</feature>
<feature type="domain" description="CUB" evidence="12">
    <location>
        <begin position="2113"/>
        <end position="2239"/>
    </location>
</feature>